<dbReference type="EMBL" id="OW240919">
    <property type="protein sequence ID" value="CAH2312217.1"/>
    <property type="molecule type" value="Genomic_DNA"/>
</dbReference>
<dbReference type="Proteomes" id="UP001295444">
    <property type="component" value="Chromosome 08"/>
</dbReference>
<organism evidence="11 12">
    <name type="scientific">Pelobates cultripes</name>
    <name type="common">Western spadefoot toad</name>
    <dbReference type="NCBI Taxonomy" id="61616"/>
    <lineage>
        <taxon>Eukaryota</taxon>
        <taxon>Metazoa</taxon>
        <taxon>Chordata</taxon>
        <taxon>Craniata</taxon>
        <taxon>Vertebrata</taxon>
        <taxon>Euteleostomi</taxon>
        <taxon>Amphibia</taxon>
        <taxon>Batrachia</taxon>
        <taxon>Anura</taxon>
        <taxon>Pelobatoidea</taxon>
        <taxon>Pelobatidae</taxon>
        <taxon>Pelobates</taxon>
    </lineage>
</organism>
<evidence type="ECO:0000256" key="10">
    <source>
        <dbReference type="SAM" id="Phobius"/>
    </source>
</evidence>
<evidence type="ECO:0000256" key="1">
    <source>
        <dbReference type="ARBA" id="ARBA00004651"/>
    </source>
</evidence>
<evidence type="ECO:0000256" key="9">
    <source>
        <dbReference type="ARBA" id="ARBA00073105"/>
    </source>
</evidence>
<dbReference type="GO" id="GO:0032279">
    <property type="term" value="C:asymmetric synapse"/>
    <property type="evidence" value="ECO:0007669"/>
    <property type="project" value="UniProtKB-ARBA"/>
</dbReference>
<comment type="similarity">
    <text evidence="2">Belongs to the GSG1 family.</text>
</comment>
<proteinExistence type="inferred from homology"/>
<dbReference type="Pfam" id="PF07803">
    <property type="entry name" value="GSG-1"/>
    <property type="match status" value="2"/>
</dbReference>
<feature type="transmembrane region" description="Helical" evidence="10">
    <location>
        <begin position="71"/>
        <end position="94"/>
    </location>
</feature>
<protein>
    <recommendedName>
        <fullName evidence="9">Germ cell-specific gene 1-like protein</fullName>
    </recommendedName>
</protein>
<feature type="transmembrane region" description="Helical" evidence="10">
    <location>
        <begin position="491"/>
        <end position="510"/>
    </location>
</feature>
<evidence type="ECO:0000256" key="3">
    <source>
        <dbReference type="ARBA" id="ARBA00022475"/>
    </source>
</evidence>
<comment type="subcellular location">
    <subcellularLocation>
        <location evidence="1">Cell membrane</location>
        <topology evidence="1">Multi-pass membrane protein</topology>
    </subcellularLocation>
    <subcellularLocation>
        <location evidence="8">Synapse</location>
    </subcellularLocation>
</comment>
<dbReference type="GO" id="GO:0010646">
    <property type="term" value="P:regulation of cell communication"/>
    <property type="evidence" value="ECO:0007669"/>
    <property type="project" value="UniProtKB-ARBA"/>
</dbReference>
<evidence type="ECO:0000256" key="5">
    <source>
        <dbReference type="ARBA" id="ARBA00022989"/>
    </source>
</evidence>
<evidence type="ECO:0000313" key="11">
    <source>
        <dbReference type="EMBL" id="CAH2312217.1"/>
    </source>
</evidence>
<evidence type="ECO:0000256" key="2">
    <source>
        <dbReference type="ARBA" id="ARBA00007425"/>
    </source>
</evidence>
<dbReference type="PANTHER" id="PTHR10671:SF43">
    <property type="entry name" value="GERM CELL-SPECIFIC GENE 1 PROTEIN"/>
    <property type="match status" value="1"/>
</dbReference>
<dbReference type="GO" id="GO:0098978">
    <property type="term" value="C:glutamatergic synapse"/>
    <property type="evidence" value="ECO:0007669"/>
    <property type="project" value="UniProtKB-ARBA"/>
</dbReference>
<name>A0AAD1SXD2_PELCU</name>
<keyword evidence="7 10" id="KW-0472">Membrane</keyword>
<dbReference type="GO" id="GO:0051049">
    <property type="term" value="P:regulation of transport"/>
    <property type="evidence" value="ECO:0007669"/>
    <property type="project" value="UniProtKB-ARBA"/>
</dbReference>
<evidence type="ECO:0000313" key="12">
    <source>
        <dbReference type="Proteomes" id="UP001295444"/>
    </source>
</evidence>
<evidence type="ECO:0000256" key="8">
    <source>
        <dbReference type="ARBA" id="ARBA00034103"/>
    </source>
</evidence>
<gene>
    <name evidence="11" type="ORF">PECUL_23A004767</name>
</gene>
<feature type="transmembrane region" description="Helical" evidence="10">
    <location>
        <begin position="522"/>
        <end position="546"/>
    </location>
</feature>
<keyword evidence="12" id="KW-1185">Reference proteome</keyword>
<keyword evidence="5 10" id="KW-1133">Transmembrane helix</keyword>
<accession>A0AAD1SXD2</accession>
<dbReference type="InterPro" id="IPR012478">
    <property type="entry name" value="GSG-1"/>
</dbReference>
<dbReference type="InterPro" id="IPR050579">
    <property type="entry name" value="PMP-22/EMP/MP20-like"/>
</dbReference>
<feature type="transmembrane region" description="Helical" evidence="10">
    <location>
        <begin position="566"/>
        <end position="589"/>
    </location>
</feature>
<evidence type="ECO:0000256" key="7">
    <source>
        <dbReference type="ARBA" id="ARBA00023136"/>
    </source>
</evidence>
<keyword evidence="3" id="KW-1003">Cell membrane</keyword>
<dbReference type="FunFam" id="1.20.140.150:FF:000005">
    <property type="entry name" value="Germ cell-specific gene 1-like"/>
    <property type="match status" value="1"/>
</dbReference>
<evidence type="ECO:0000256" key="6">
    <source>
        <dbReference type="ARBA" id="ARBA00023018"/>
    </source>
</evidence>
<dbReference type="AlphaFoldDB" id="A0AAD1SXD2"/>
<dbReference type="GO" id="GO:0023051">
    <property type="term" value="P:regulation of signaling"/>
    <property type="evidence" value="ECO:0007669"/>
    <property type="project" value="UniProtKB-ARBA"/>
</dbReference>
<feature type="transmembrane region" description="Helical" evidence="10">
    <location>
        <begin position="372"/>
        <end position="395"/>
    </location>
</feature>
<sequence>MTGRGREVLSEMATYCNRSETYNRNQHDQYKLSAPAEVEDQKMYPLDYQGSVFPPPWPKMELTELIHWRRAILAVSLNLIALALSTTALVSSYWCEGTQKVPKPLCGNGKATKCIVVPIAMESTNASGQDVVQYSWETGDDRFAFRYFHTGIWYSCEENILGADEKCRSFLELTPPAERGILWLSLGSELAYISLLVISFGLLLLEIFYTGNPVCGLKLNAFAAVSSVLSGVLKNGLASHRGSEELMPTKSYHAGIGSGMPEEDLAHYSKWNLMLQGNMDWATSGVQACLMSIFPLPFPVPSGLRKRGKQAVEKLALNKPARGIPKKHGVRDDFLTGLNAKFANKRKASQTCSMGDMSGIMELTELIHWRRAILAVSLNLIALALSTTALVSSYWCEGTQKVPKPLCGNGKATKCIVVPIAMESTNASGQDVVQYSWETGDDRFAFRYFHTGIWYSCEENILGADEKCRSFLELTPPAERGILWLSLGSELAYISLLVISFGLLLLEIFYTGNPVCGLKLNAFAAVSSVLSGLLGMVAHMMYTQVFQATVSLGPEDWRPHSWDYGWAFYTAWASFTCCMASAVTTLNTYTKTLLEFRRNQKAFEHSLKEQACFLNHKELSFYREKPIHSVSESVDFYSELQKKVLLRDHSLNLEDEEEAMDEEHC</sequence>
<dbReference type="PANTHER" id="PTHR10671">
    <property type="entry name" value="EPITHELIAL MEMBRANE PROTEIN-RELATED"/>
    <property type="match status" value="1"/>
</dbReference>
<evidence type="ECO:0000256" key="4">
    <source>
        <dbReference type="ARBA" id="ARBA00022692"/>
    </source>
</evidence>
<keyword evidence="4 10" id="KW-0812">Transmembrane</keyword>
<dbReference type="GO" id="GO:0005886">
    <property type="term" value="C:plasma membrane"/>
    <property type="evidence" value="ECO:0007669"/>
    <property type="project" value="UniProtKB-SubCell"/>
</dbReference>
<keyword evidence="6" id="KW-0770">Synapse</keyword>
<reference evidence="11" key="1">
    <citation type="submission" date="2022-03" db="EMBL/GenBank/DDBJ databases">
        <authorList>
            <person name="Alioto T."/>
            <person name="Alioto T."/>
            <person name="Gomez Garrido J."/>
        </authorList>
    </citation>
    <scope>NUCLEOTIDE SEQUENCE</scope>
</reference>
<dbReference type="Gene3D" id="1.20.140.150">
    <property type="match status" value="2"/>
</dbReference>
<feature type="transmembrane region" description="Helical" evidence="10">
    <location>
        <begin position="190"/>
        <end position="209"/>
    </location>
</feature>